<protein>
    <recommendedName>
        <fullName evidence="12 13">DNA primase</fullName>
        <ecNumber evidence="12">2.7.7.101</ecNumber>
    </recommendedName>
</protein>
<dbReference type="InterPro" id="IPR019475">
    <property type="entry name" value="DNA_primase_DnaB-bd"/>
</dbReference>
<comment type="similarity">
    <text evidence="12 13">Belongs to the DnaG primase family.</text>
</comment>
<evidence type="ECO:0000256" key="3">
    <source>
        <dbReference type="ARBA" id="ARBA00022679"/>
    </source>
</evidence>
<dbReference type="InterPro" id="IPR036977">
    <property type="entry name" value="DNA_primase_Znf_CHC2"/>
</dbReference>
<comment type="catalytic activity">
    <reaction evidence="12">
        <text>ssDNA + n NTP = ssDNA/pppN(pN)n-1 hybrid + (n-1) diphosphate.</text>
        <dbReference type="EC" id="2.7.7.101"/>
    </reaction>
</comment>
<evidence type="ECO:0000256" key="1">
    <source>
        <dbReference type="ARBA" id="ARBA00022478"/>
    </source>
</evidence>
<dbReference type="Pfam" id="PF13662">
    <property type="entry name" value="Toprim_4"/>
    <property type="match status" value="1"/>
</dbReference>
<evidence type="ECO:0000256" key="13">
    <source>
        <dbReference type="PIRNR" id="PIRNR002811"/>
    </source>
</evidence>
<dbReference type="InterPro" id="IPR013173">
    <property type="entry name" value="DNA_primase_DnaG_DnaB-bd_dom"/>
</dbReference>
<accession>A0ABP3EED4</accession>
<dbReference type="InterPro" id="IPR006295">
    <property type="entry name" value="DNA_primase_DnaG"/>
</dbReference>
<dbReference type="InterPro" id="IPR002694">
    <property type="entry name" value="Znf_CHC2"/>
</dbReference>
<dbReference type="SMART" id="SM00766">
    <property type="entry name" value="DnaG_DnaB_bind"/>
    <property type="match status" value="1"/>
</dbReference>
<evidence type="ECO:0000256" key="12">
    <source>
        <dbReference type="HAMAP-Rule" id="MF_00974"/>
    </source>
</evidence>
<dbReference type="InterPro" id="IPR013264">
    <property type="entry name" value="DNAG_N"/>
</dbReference>
<keyword evidence="4 12" id="KW-0548">Nucleotidyltransferase</keyword>
<keyword evidence="6 12" id="KW-0479">Metal-binding</keyword>
<sequence length="654" mass="71754">MKSSARVSSAAVTTPSLPALDSVDVAGRIRDSDIALVRERSRIDDVVGDHVSLRRAGGGALKGLCPFHDEKSPSFNVRPSHGTFHCFGCGEGGDVIAFVMKIEHLGFVEAVERLADRAGIQLTYEGGGATVQRDRGTRSRLLEAHRAAAEFYAEQLASPEAVQAREFLAQRGFDEAAARVFGCGFAPGGWDKLTKHLLGRGFELTELIKAQLTKEGRQGPIDRFHRRLLWPIRDLGGEVVGFGARRIFDDDPIQAKYLNTSESPIYKKSQVLFGLDLAKREIAKRRQAVVVEGYTDVMAMHLAGVPTAVASCGTAFGADHMTVLRRLLIDDDLNGEVIFTFDGDAAGQKAALKAFEGEQQFSAQTYIAIAPDGMDPCELRQAKGDVAVRDLVARRTPLFEFAIKTQLQTYDLDSVDGRVEALKKMVPFVAQIKDRAKRDGYATKLAWWVGWDDEATVVKRVREVANGRAPAKGRPRPVDPNQGALAVEVDGPTRPDPRDPRLWHQREAVKSALQLPEMAGPYYDSLPDEAFTHPVYLALHQAIREAGGASGGLSGPAFVDAVSRNCHQQVVRSVLTELAVEPLQVRAEDEYRYVQSVLTRLQQLLVAAQIVEIKSRLRRVSPVEEADEYRALFGDLIALEAYHKELGEQAVSGL</sequence>
<evidence type="ECO:0000256" key="10">
    <source>
        <dbReference type="ARBA" id="ARBA00023125"/>
    </source>
</evidence>
<dbReference type="PANTHER" id="PTHR30313:SF2">
    <property type="entry name" value="DNA PRIMASE"/>
    <property type="match status" value="1"/>
</dbReference>
<evidence type="ECO:0000313" key="17">
    <source>
        <dbReference type="Proteomes" id="UP001500416"/>
    </source>
</evidence>
<evidence type="ECO:0000256" key="11">
    <source>
        <dbReference type="ARBA" id="ARBA00023163"/>
    </source>
</evidence>
<keyword evidence="7 12" id="KW-0863">Zinc-finger</keyword>
<dbReference type="SUPFAM" id="SSF57783">
    <property type="entry name" value="Zinc beta-ribbon"/>
    <property type="match status" value="1"/>
</dbReference>
<dbReference type="Proteomes" id="UP001500416">
    <property type="component" value="Unassembled WGS sequence"/>
</dbReference>
<evidence type="ECO:0000256" key="9">
    <source>
        <dbReference type="ARBA" id="ARBA00022842"/>
    </source>
</evidence>
<keyword evidence="10 12" id="KW-0238">DNA-binding</keyword>
<keyword evidence="17" id="KW-1185">Reference proteome</keyword>
<name>A0ABP3EED4_9PSEU</name>
<keyword evidence="5 12" id="KW-0235">DNA replication</keyword>
<dbReference type="SMART" id="SM00493">
    <property type="entry name" value="TOPRIM"/>
    <property type="match status" value="1"/>
</dbReference>
<dbReference type="EMBL" id="BAAABU010000027">
    <property type="protein sequence ID" value="GAA0258443.1"/>
    <property type="molecule type" value="Genomic_DNA"/>
</dbReference>
<feature type="zinc finger region" description="CHC2-type" evidence="12">
    <location>
        <begin position="65"/>
        <end position="89"/>
    </location>
</feature>
<organism evidence="16 17">
    <name type="scientific">Saccharothrix mutabilis subsp. mutabilis</name>
    <dbReference type="NCBI Taxonomy" id="66855"/>
    <lineage>
        <taxon>Bacteria</taxon>
        <taxon>Bacillati</taxon>
        <taxon>Actinomycetota</taxon>
        <taxon>Actinomycetes</taxon>
        <taxon>Pseudonocardiales</taxon>
        <taxon>Pseudonocardiaceae</taxon>
        <taxon>Saccharothrix</taxon>
    </lineage>
</organism>
<comment type="subunit">
    <text evidence="12">Monomer. Interacts with DnaB.</text>
</comment>
<dbReference type="Gene3D" id="3.90.580.10">
    <property type="entry name" value="Zinc finger, CHC2-type domain"/>
    <property type="match status" value="1"/>
</dbReference>
<evidence type="ECO:0000256" key="14">
    <source>
        <dbReference type="SAM" id="MobiDB-lite"/>
    </source>
</evidence>
<comment type="function">
    <text evidence="12 13">RNA polymerase that catalyzes the synthesis of short RNA molecules used as primers for DNA polymerase during DNA replication.</text>
</comment>
<dbReference type="EC" id="2.7.7.101" evidence="12"/>
<dbReference type="Pfam" id="PF08275">
    <property type="entry name" value="DNAG_N"/>
    <property type="match status" value="1"/>
</dbReference>
<comment type="caution">
    <text evidence="16">The sequence shown here is derived from an EMBL/GenBank/DDBJ whole genome shotgun (WGS) entry which is preliminary data.</text>
</comment>
<feature type="domain" description="Toprim" evidence="15">
    <location>
        <begin position="286"/>
        <end position="371"/>
    </location>
</feature>
<dbReference type="PANTHER" id="PTHR30313">
    <property type="entry name" value="DNA PRIMASE"/>
    <property type="match status" value="1"/>
</dbReference>
<dbReference type="HAMAP" id="MF_00974">
    <property type="entry name" value="DNA_primase_DnaG"/>
    <property type="match status" value="1"/>
</dbReference>
<evidence type="ECO:0000256" key="7">
    <source>
        <dbReference type="ARBA" id="ARBA00022771"/>
    </source>
</evidence>
<dbReference type="PIRSF" id="PIRSF002811">
    <property type="entry name" value="DnaG"/>
    <property type="match status" value="1"/>
</dbReference>
<reference evidence="17" key="1">
    <citation type="journal article" date="2019" name="Int. J. Syst. Evol. Microbiol.">
        <title>The Global Catalogue of Microorganisms (GCM) 10K type strain sequencing project: providing services to taxonomists for standard genome sequencing and annotation.</title>
        <authorList>
            <consortium name="The Broad Institute Genomics Platform"/>
            <consortium name="The Broad Institute Genome Sequencing Center for Infectious Disease"/>
            <person name="Wu L."/>
            <person name="Ma J."/>
        </authorList>
    </citation>
    <scope>NUCLEOTIDE SEQUENCE [LARGE SCALE GENOMIC DNA]</scope>
    <source>
        <strain evidence="17">JCM 3380</strain>
    </source>
</reference>
<dbReference type="CDD" id="cd03364">
    <property type="entry name" value="TOPRIM_DnaG_primases"/>
    <property type="match status" value="1"/>
</dbReference>
<dbReference type="Gene3D" id="3.40.1360.10">
    <property type="match status" value="1"/>
</dbReference>
<dbReference type="InterPro" id="IPR034151">
    <property type="entry name" value="TOPRIM_DnaG_bac"/>
</dbReference>
<dbReference type="SUPFAM" id="SSF56731">
    <property type="entry name" value="DNA primase core"/>
    <property type="match status" value="1"/>
</dbReference>
<feature type="compositionally biased region" description="Basic and acidic residues" evidence="14">
    <location>
        <begin position="491"/>
        <end position="501"/>
    </location>
</feature>
<dbReference type="InterPro" id="IPR030846">
    <property type="entry name" value="DnaG_bac"/>
</dbReference>
<dbReference type="InterPro" id="IPR050219">
    <property type="entry name" value="DnaG_primase"/>
</dbReference>
<gene>
    <name evidence="12 16" type="primary">dnaG</name>
    <name evidence="16" type="ORF">GCM10010492_69250</name>
</gene>
<dbReference type="Pfam" id="PF01807">
    <property type="entry name" value="Zn_ribbon_DnaG"/>
    <property type="match status" value="1"/>
</dbReference>
<feature type="region of interest" description="Disordered" evidence="14">
    <location>
        <begin position="468"/>
        <end position="501"/>
    </location>
</feature>
<dbReference type="InterPro" id="IPR037068">
    <property type="entry name" value="DNA_primase_core_N_sf"/>
</dbReference>
<evidence type="ECO:0000256" key="4">
    <source>
        <dbReference type="ARBA" id="ARBA00022695"/>
    </source>
</evidence>
<dbReference type="Pfam" id="PF10410">
    <property type="entry name" value="DnaB_bind"/>
    <property type="match status" value="1"/>
</dbReference>
<proteinExistence type="inferred from homology"/>
<evidence type="ECO:0000313" key="16">
    <source>
        <dbReference type="EMBL" id="GAA0258443.1"/>
    </source>
</evidence>
<dbReference type="PROSITE" id="PS50880">
    <property type="entry name" value="TOPRIM"/>
    <property type="match status" value="1"/>
</dbReference>
<keyword evidence="1 12" id="KW-0240">DNA-directed RNA polymerase</keyword>
<evidence type="ECO:0000256" key="5">
    <source>
        <dbReference type="ARBA" id="ARBA00022705"/>
    </source>
</evidence>
<comment type="cofactor">
    <cofactor evidence="12 13">
        <name>Zn(2+)</name>
        <dbReference type="ChEBI" id="CHEBI:29105"/>
    </cofactor>
    <text evidence="12 13">Binds 1 zinc ion per monomer.</text>
</comment>
<dbReference type="SMART" id="SM00400">
    <property type="entry name" value="ZnF_CHCC"/>
    <property type="match status" value="1"/>
</dbReference>
<keyword evidence="3 12" id="KW-0808">Transferase</keyword>
<evidence type="ECO:0000256" key="6">
    <source>
        <dbReference type="ARBA" id="ARBA00022723"/>
    </source>
</evidence>
<keyword evidence="9" id="KW-0460">Magnesium</keyword>
<keyword evidence="8 12" id="KW-0862">Zinc</keyword>
<dbReference type="Pfam" id="PF08278">
    <property type="entry name" value="DnaG_DnaB_bind"/>
    <property type="match status" value="1"/>
</dbReference>
<keyword evidence="11 12" id="KW-0804">Transcription</keyword>
<evidence type="ECO:0000256" key="2">
    <source>
        <dbReference type="ARBA" id="ARBA00022515"/>
    </source>
</evidence>
<keyword evidence="2 12" id="KW-0639">Primosome</keyword>
<dbReference type="Gene3D" id="3.90.980.10">
    <property type="entry name" value="DNA primase, catalytic core, N-terminal domain"/>
    <property type="match status" value="1"/>
</dbReference>
<dbReference type="NCBIfam" id="TIGR01391">
    <property type="entry name" value="dnaG"/>
    <property type="match status" value="1"/>
</dbReference>
<dbReference type="InterPro" id="IPR006171">
    <property type="entry name" value="TOPRIM_dom"/>
</dbReference>
<evidence type="ECO:0000256" key="8">
    <source>
        <dbReference type="ARBA" id="ARBA00022833"/>
    </source>
</evidence>
<evidence type="ECO:0000259" key="15">
    <source>
        <dbReference type="PROSITE" id="PS50880"/>
    </source>
</evidence>
<comment type="domain">
    <text evidence="12">Contains an N-terminal zinc-binding domain, a central core domain that contains the primase activity, and a C-terminal DnaB-binding domain.</text>
</comment>